<dbReference type="InterPro" id="IPR051824">
    <property type="entry name" value="LRR_Rcpt-Like_S/T_Kinase"/>
</dbReference>
<evidence type="ECO:0000313" key="5">
    <source>
        <dbReference type="Proteomes" id="UP001058974"/>
    </source>
</evidence>
<dbReference type="Proteomes" id="UP001058974">
    <property type="component" value="Chromosome 3"/>
</dbReference>
<dbReference type="GO" id="GO:0016020">
    <property type="term" value="C:membrane"/>
    <property type="evidence" value="ECO:0007669"/>
    <property type="project" value="UniProtKB-SubCell"/>
</dbReference>
<dbReference type="InterPro" id="IPR055414">
    <property type="entry name" value="LRR_R13L4/SHOC2-like"/>
</dbReference>
<dbReference type="InterPro" id="IPR032675">
    <property type="entry name" value="LRR_dom_sf"/>
</dbReference>
<evidence type="ECO:0000256" key="2">
    <source>
        <dbReference type="ARBA" id="ARBA00022737"/>
    </source>
</evidence>
<dbReference type="SUPFAM" id="SSF52058">
    <property type="entry name" value="L domain-like"/>
    <property type="match status" value="1"/>
</dbReference>
<dbReference type="FunFam" id="3.80.10.10:FF:000221">
    <property type="entry name" value="Leucine-rich repeat receptor-like protein kinase PXL1"/>
    <property type="match status" value="1"/>
</dbReference>
<dbReference type="InterPro" id="IPR001611">
    <property type="entry name" value="Leu-rich_rpt"/>
</dbReference>
<dbReference type="FunFam" id="3.80.10.10:FF:000433">
    <property type="entry name" value="Putative LRR receptor-like serine/threonine-protein kinase isoform A"/>
    <property type="match status" value="1"/>
</dbReference>
<sequence length="355" mass="39950">MVSLNQFYCNELPSLIHQRNPNPFITTQELSKLMQWKLTRGKWRPRLLDFVSSIEDAVVKRASEKAFESLPDVEKAISELSALKLYTLEELVAFRILKGQDLPGTLPPELTRLRYLQTIDLSRNYLHGTIPKQWGSMMNISKIALLGNRLTGSIPVEIANISTLRVLELWNNQMSGNLPPELGNLTQIQTLDISSNYFSGELPATLAKLTTLLEFRIEDNQFSGKIPDYIQNWTSITKLMIQGSGLKGPIPSGISRLRNLTDLRISDLEGPEDAPMPQLNSMTKLHTLVLRNCNISGKLHDYLGTMTSLKHLLTEEEHNFSLSIVTTFVNMPAGFSLPCILLNVSTSSSRRDLMK</sequence>
<comment type="subcellular location">
    <subcellularLocation>
        <location evidence="1">Membrane</location>
        <topology evidence="1">Single-pass type I membrane protein</topology>
    </subcellularLocation>
</comment>
<evidence type="ECO:0000313" key="4">
    <source>
        <dbReference type="EMBL" id="KAI5432034.1"/>
    </source>
</evidence>
<gene>
    <name evidence="4" type="ORF">KIW84_035968</name>
</gene>
<dbReference type="PANTHER" id="PTHR48006">
    <property type="entry name" value="LEUCINE-RICH REPEAT-CONTAINING PROTEIN DDB_G0281931-RELATED"/>
    <property type="match status" value="1"/>
</dbReference>
<dbReference type="Pfam" id="PF23598">
    <property type="entry name" value="LRR_14"/>
    <property type="match status" value="1"/>
</dbReference>
<dbReference type="Pfam" id="PF00560">
    <property type="entry name" value="LRR_1"/>
    <property type="match status" value="1"/>
</dbReference>
<name>A0A9D4Y573_PEA</name>
<protein>
    <recommendedName>
        <fullName evidence="3">Disease resistance R13L4/SHOC-2-like LRR domain-containing protein</fullName>
    </recommendedName>
</protein>
<organism evidence="4 5">
    <name type="scientific">Pisum sativum</name>
    <name type="common">Garden pea</name>
    <name type="synonym">Lathyrus oleraceus</name>
    <dbReference type="NCBI Taxonomy" id="3888"/>
    <lineage>
        <taxon>Eukaryota</taxon>
        <taxon>Viridiplantae</taxon>
        <taxon>Streptophyta</taxon>
        <taxon>Embryophyta</taxon>
        <taxon>Tracheophyta</taxon>
        <taxon>Spermatophyta</taxon>
        <taxon>Magnoliopsida</taxon>
        <taxon>eudicotyledons</taxon>
        <taxon>Gunneridae</taxon>
        <taxon>Pentapetalae</taxon>
        <taxon>rosids</taxon>
        <taxon>fabids</taxon>
        <taxon>Fabales</taxon>
        <taxon>Fabaceae</taxon>
        <taxon>Papilionoideae</taxon>
        <taxon>50 kb inversion clade</taxon>
        <taxon>NPAAA clade</taxon>
        <taxon>Hologalegina</taxon>
        <taxon>IRL clade</taxon>
        <taxon>Fabeae</taxon>
        <taxon>Lathyrus</taxon>
    </lineage>
</organism>
<dbReference type="AlphaFoldDB" id="A0A9D4Y573"/>
<reference evidence="4 5" key="1">
    <citation type="journal article" date="2022" name="Nat. Genet.">
        <title>Improved pea reference genome and pan-genome highlight genomic features and evolutionary characteristics.</title>
        <authorList>
            <person name="Yang T."/>
            <person name="Liu R."/>
            <person name="Luo Y."/>
            <person name="Hu S."/>
            <person name="Wang D."/>
            <person name="Wang C."/>
            <person name="Pandey M.K."/>
            <person name="Ge S."/>
            <person name="Xu Q."/>
            <person name="Li N."/>
            <person name="Li G."/>
            <person name="Huang Y."/>
            <person name="Saxena R.K."/>
            <person name="Ji Y."/>
            <person name="Li M."/>
            <person name="Yan X."/>
            <person name="He Y."/>
            <person name="Liu Y."/>
            <person name="Wang X."/>
            <person name="Xiang C."/>
            <person name="Varshney R.K."/>
            <person name="Ding H."/>
            <person name="Gao S."/>
            <person name="Zong X."/>
        </authorList>
    </citation>
    <scope>NUCLEOTIDE SEQUENCE [LARGE SCALE GENOMIC DNA]</scope>
    <source>
        <strain evidence="4 5">cv. Zhongwan 6</strain>
    </source>
</reference>
<dbReference type="PANTHER" id="PTHR48006:SF54">
    <property type="entry name" value="LRR RECEPTOR-LIKE KINASE"/>
    <property type="match status" value="1"/>
</dbReference>
<feature type="domain" description="Disease resistance R13L4/SHOC-2-like LRR" evidence="3">
    <location>
        <begin position="157"/>
        <end position="346"/>
    </location>
</feature>
<accession>A0A9D4Y573</accession>
<comment type="caution">
    <text evidence="4">The sequence shown here is derived from an EMBL/GenBank/DDBJ whole genome shotgun (WGS) entry which is preliminary data.</text>
</comment>
<dbReference type="EMBL" id="JAMSHJ010000003">
    <property type="protein sequence ID" value="KAI5432034.1"/>
    <property type="molecule type" value="Genomic_DNA"/>
</dbReference>
<keyword evidence="2" id="KW-0677">Repeat</keyword>
<dbReference type="Gene3D" id="3.80.10.10">
    <property type="entry name" value="Ribonuclease Inhibitor"/>
    <property type="match status" value="2"/>
</dbReference>
<dbReference type="Gramene" id="Psat03G0596800-T1">
    <property type="protein sequence ID" value="KAI5432034.1"/>
    <property type="gene ID" value="KIW84_035968"/>
</dbReference>
<evidence type="ECO:0000256" key="1">
    <source>
        <dbReference type="ARBA" id="ARBA00004479"/>
    </source>
</evidence>
<proteinExistence type="predicted"/>
<evidence type="ECO:0000259" key="3">
    <source>
        <dbReference type="Pfam" id="PF23598"/>
    </source>
</evidence>
<keyword evidence="5" id="KW-1185">Reference proteome</keyword>